<gene>
    <name evidence="7" type="ORF">FEK34_29545</name>
</gene>
<protein>
    <submittedName>
        <fullName evidence="7">NAD(P)-dependent oxidoreductase</fullName>
    </submittedName>
</protein>
<dbReference type="InterPro" id="IPR036291">
    <property type="entry name" value="NAD(P)-bd_dom_sf"/>
</dbReference>
<dbReference type="SUPFAM" id="SSF48179">
    <property type="entry name" value="6-phosphogluconate dehydrogenase C-terminal domain-like"/>
    <property type="match status" value="1"/>
</dbReference>
<keyword evidence="3" id="KW-0520">NAD</keyword>
<dbReference type="Proteomes" id="UP000306378">
    <property type="component" value="Unassembled WGS sequence"/>
</dbReference>
<dbReference type="SUPFAM" id="SSF51735">
    <property type="entry name" value="NAD(P)-binding Rossmann-fold domains"/>
    <property type="match status" value="1"/>
</dbReference>
<feature type="domain" description="3-hydroxyisobutyrate dehydrogenase-like NAD-binding" evidence="6">
    <location>
        <begin position="166"/>
        <end position="281"/>
    </location>
</feature>
<reference evidence="7 8" key="1">
    <citation type="submission" date="2019-05" db="EMBL/GenBank/DDBJ databases">
        <title>Genomes sequences of two Nocardia cyriacigeorgica environmental isolates, type strains Nocardia asteroides ATCC 19247 and Nocardia cyriacigeorgica DSM 44484.</title>
        <authorList>
            <person name="Vautrin F."/>
            <person name="Bergeron E."/>
            <person name="Dubost A."/>
            <person name="Abrouk D."/>
            <person name="Rodriguez Nava V."/>
            <person name="Pujic P."/>
        </authorList>
    </citation>
    <scope>NUCLEOTIDE SEQUENCE [LARGE SCALE GENOMIC DNA]</scope>
    <source>
        <strain evidence="7 8">EML 446</strain>
    </source>
</reference>
<feature type="active site" evidence="4">
    <location>
        <position position="169"/>
    </location>
</feature>
<dbReference type="InterPro" id="IPR015815">
    <property type="entry name" value="HIBADH-related"/>
</dbReference>
<dbReference type="InterPro" id="IPR008927">
    <property type="entry name" value="6-PGluconate_DH-like_C_sf"/>
</dbReference>
<dbReference type="InterPro" id="IPR006115">
    <property type="entry name" value="6PGDH_NADP-bd"/>
</dbReference>
<dbReference type="InterPro" id="IPR013328">
    <property type="entry name" value="6PGD_dom2"/>
</dbReference>
<dbReference type="GO" id="GO:0050661">
    <property type="term" value="F:NADP binding"/>
    <property type="evidence" value="ECO:0007669"/>
    <property type="project" value="InterPro"/>
</dbReference>
<evidence type="ECO:0000256" key="3">
    <source>
        <dbReference type="ARBA" id="ARBA00023027"/>
    </source>
</evidence>
<evidence type="ECO:0000256" key="4">
    <source>
        <dbReference type="PIRSR" id="PIRSR000103-1"/>
    </source>
</evidence>
<dbReference type="Pfam" id="PF03446">
    <property type="entry name" value="NAD_binding_2"/>
    <property type="match status" value="1"/>
</dbReference>
<dbReference type="GO" id="GO:0051287">
    <property type="term" value="F:NAD binding"/>
    <property type="evidence" value="ECO:0007669"/>
    <property type="project" value="InterPro"/>
</dbReference>
<evidence type="ECO:0000313" key="7">
    <source>
        <dbReference type="EMBL" id="TLF72208.1"/>
    </source>
</evidence>
<dbReference type="PANTHER" id="PTHR43580:SF2">
    <property type="entry name" value="CYTOKINE-LIKE NUCLEAR FACTOR N-PAC"/>
    <property type="match status" value="1"/>
</dbReference>
<feature type="domain" description="6-phosphogluconate dehydrogenase NADP-binding" evidence="5">
    <location>
        <begin position="7"/>
        <end position="160"/>
    </location>
</feature>
<dbReference type="PANTHER" id="PTHR43580">
    <property type="entry name" value="OXIDOREDUCTASE GLYR1-RELATED"/>
    <property type="match status" value="1"/>
</dbReference>
<dbReference type="RefSeq" id="WP_138453253.1">
    <property type="nucleotide sequence ID" value="NZ_JADLQD010000007.1"/>
</dbReference>
<dbReference type="InterPro" id="IPR029154">
    <property type="entry name" value="HIBADH-like_NADP-bd"/>
</dbReference>
<proteinExistence type="inferred from homology"/>
<sequence length="286" mass="29188">MSEPRTVAILGAGIMANAVAARLDAHGFELRRYNRTTAAIEVPAIVCVSAAQAAEEAPVVWSFVHDDNASAAVWFGPEGALAVSDGAVVIESSTLSPGYAQRWMDEAAAAGARPVLAPVTGSRVGAENGTLVAFTAGAADDLAAADPVLRMIAAEIVRIGNAESTATVKLLNNALAAVILTGLAETFTTAAALGLDTAQLIAVWSRHGWAAPVATAYGAAMLSGEHDLTNCSIAVLAKDLRHATDALGDLPAPLITATAEKFNRALELGLGDQEMSAIIDAIGARP</sequence>
<dbReference type="Pfam" id="PF14833">
    <property type="entry name" value="NAD_binding_11"/>
    <property type="match status" value="1"/>
</dbReference>
<evidence type="ECO:0000256" key="2">
    <source>
        <dbReference type="ARBA" id="ARBA00023002"/>
    </source>
</evidence>
<dbReference type="PIRSF" id="PIRSF000103">
    <property type="entry name" value="HIBADH"/>
    <property type="match status" value="1"/>
</dbReference>
<dbReference type="Gene3D" id="3.40.50.720">
    <property type="entry name" value="NAD(P)-binding Rossmann-like Domain"/>
    <property type="match status" value="1"/>
</dbReference>
<comment type="similarity">
    <text evidence="1">Belongs to the HIBADH-related family.</text>
</comment>
<evidence type="ECO:0000256" key="1">
    <source>
        <dbReference type="ARBA" id="ARBA00009080"/>
    </source>
</evidence>
<dbReference type="AlphaFoldDB" id="A0A5R8N965"/>
<dbReference type="Gene3D" id="1.10.1040.10">
    <property type="entry name" value="N-(1-d-carboxylethyl)-l-norvaline Dehydrogenase, domain 2"/>
    <property type="match status" value="1"/>
</dbReference>
<accession>A0A5R8N965</accession>
<evidence type="ECO:0000259" key="6">
    <source>
        <dbReference type="Pfam" id="PF14833"/>
    </source>
</evidence>
<dbReference type="InterPro" id="IPR051265">
    <property type="entry name" value="HIBADH-related_NP60_sf"/>
</dbReference>
<evidence type="ECO:0000259" key="5">
    <source>
        <dbReference type="Pfam" id="PF03446"/>
    </source>
</evidence>
<organism evidence="7 8">
    <name type="scientific">Nocardia cyriacigeorgica</name>
    <dbReference type="NCBI Taxonomy" id="135487"/>
    <lineage>
        <taxon>Bacteria</taxon>
        <taxon>Bacillati</taxon>
        <taxon>Actinomycetota</taxon>
        <taxon>Actinomycetes</taxon>
        <taxon>Mycobacteriales</taxon>
        <taxon>Nocardiaceae</taxon>
        <taxon>Nocardia</taxon>
    </lineage>
</organism>
<keyword evidence="2" id="KW-0560">Oxidoreductase</keyword>
<name>A0A5R8N965_9NOCA</name>
<dbReference type="GO" id="GO:0016491">
    <property type="term" value="F:oxidoreductase activity"/>
    <property type="evidence" value="ECO:0007669"/>
    <property type="project" value="UniProtKB-KW"/>
</dbReference>
<dbReference type="EMBL" id="VBUT01000019">
    <property type="protein sequence ID" value="TLF72208.1"/>
    <property type="molecule type" value="Genomic_DNA"/>
</dbReference>
<comment type="caution">
    <text evidence="7">The sequence shown here is derived from an EMBL/GenBank/DDBJ whole genome shotgun (WGS) entry which is preliminary data.</text>
</comment>
<evidence type="ECO:0000313" key="8">
    <source>
        <dbReference type="Proteomes" id="UP000306378"/>
    </source>
</evidence>